<dbReference type="Pfam" id="PF00248">
    <property type="entry name" value="Aldo_ket_red"/>
    <property type="match status" value="1"/>
</dbReference>
<feature type="chain" id="PRO_5026175507" evidence="1">
    <location>
        <begin position="25"/>
        <end position="348"/>
    </location>
</feature>
<gene>
    <name evidence="3" type="ORF">Psuf_062820</name>
</gene>
<accession>A0A6F8YSD0</accession>
<dbReference type="Gene3D" id="3.20.20.100">
    <property type="entry name" value="NADP-dependent oxidoreductase domain"/>
    <property type="match status" value="1"/>
</dbReference>
<reference evidence="3 4" key="1">
    <citation type="submission" date="2020-03" db="EMBL/GenBank/DDBJ databases">
        <title>Whole genome shotgun sequence of Phytohabitans suffuscus NBRC 105367.</title>
        <authorList>
            <person name="Komaki H."/>
            <person name="Tamura T."/>
        </authorList>
    </citation>
    <scope>NUCLEOTIDE SEQUENCE [LARGE SCALE GENOMIC DNA]</scope>
    <source>
        <strain evidence="3 4">NBRC 105367</strain>
    </source>
</reference>
<dbReference type="InterPro" id="IPR053135">
    <property type="entry name" value="AKR2_Oxidoreductase"/>
</dbReference>
<organism evidence="3 4">
    <name type="scientific">Phytohabitans suffuscus</name>
    <dbReference type="NCBI Taxonomy" id="624315"/>
    <lineage>
        <taxon>Bacteria</taxon>
        <taxon>Bacillati</taxon>
        <taxon>Actinomycetota</taxon>
        <taxon>Actinomycetes</taxon>
        <taxon>Micromonosporales</taxon>
        <taxon>Micromonosporaceae</taxon>
    </lineage>
</organism>
<feature type="domain" description="NADP-dependent oxidoreductase" evidence="2">
    <location>
        <begin position="39"/>
        <end position="336"/>
    </location>
</feature>
<keyword evidence="1" id="KW-0732">Signal</keyword>
<keyword evidence="4" id="KW-1185">Reference proteome</keyword>
<dbReference type="PANTHER" id="PTHR43312">
    <property type="entry name" value="D-THREO-ALDOSE 1-DEHYDROGENASE"/>
    <property type="match status" value="1"/>
</dbReference>
<name>A0A6F8YSD0_9ACTN</name>
<evidence type="ECO:0000256" key="1">
    <source>
        <dbReference type="SAM" id="SignalP"/>
    </source>
</evidence>
<dbReference type="EMBL" id="AP022871">
    <property type="protein sequence ID" value="BCB88969.1"/>
    <property type="molecule type" value="Genomic_DNA"/>
</dbReference>
<evidence type="ECO:0000259" key="2">
    <source>
        <dbReference type="Pfam" id="PF00248"/>
    </source>
</evidence>
<dbReference type="InterPro" id="IPR023210">
    <property type="entry name" value="NADP_OxRdtase_dom"/>
</dbReference>
<sequence length="348" mass="36795">MPVEKRTFARLATAASIAPSGASAADAGAAGSGRDVGVVGLGAWQLGADWGEVSEDAAFATLAAAVDAGVTFLDTADVYGDGRSEQIIGRFLRQHPGLTVATKMGRRVPQEPSAYNLDNFRAWNDRSRANLGVDTLDLVQLHCPPTPVYSTDAVFDALDTLVQEKRIAAYGVSVERVEEALTAIARPGVASVQIILNALRLKPLETVLPAAAAAGVGIIARVPLASGLLSGRYDEHTTFGADDHRNYNRHGESFDVGETFSGVPYEVGLAAVRRLRPLVPPGATMAQWALRWIVDQPGVTVVIPGARDADQARANAAAADLAPLTPEAHAAVAEVYNELIRPLVHDRW</sequence>
<dbReference type="Proteomes" id="UP000503011">
    <property type="component" value="Chromosome"/>
</dbReference>
<evidence type="ECO:0000313" key="3">
    <source>
        <dbReference type="EMBL" id="BCB88969.1"/>
    </source>
</evidence>
<dbReference type="InterPro" id="IPR036812">
    <property type="entry name" value="NAD(P)_OxRdtase_dom_sf"/>
</dbReference>
<dbReference type="PANTHER" id="PTHR43312:SF1">
    <property type="entry name" value="NADP-DEPENDENT OXIDOREDUCTASE DOMAIN-CONTAINING PROTEIN"/>
    <property type="match status" value="1"/>
</dbReference>
<evidence type="ECO:0000313" key="4">
    <source>
        <dbReference type="Proteomes" id="UP000503011"/>
    </source>
</evidence>
<dbReference type="SUPFAM" id="SSF51430">
    <property type="entry name" value="NAD(P)-linked oxidoreductase"/>
    <property type="match status" value="1"/>
</dbReference>
<protein>
    <submittedName>
        <fullName evidence="3">Oxidoreductase</fullName>
    </submittedName>
</protein>
<proteinExistence type="predicted"/>
<reference evidence="3 4" key="2">
    <citation type="submission" date="2020-03" db="EMBL/GenBank/DDBJ databases">
        <authorList>
            <person name="Ichikawa N."/>
            <person name="Kimura A."/>
            <person name="Kitahashi Y."/>
            <person name="Uohara A."/>
        </authorList>
    </citation>
    <scope>NUCLEOTIDE SEQUENCE [LARGE SCALE GENOMIC DNA]</scope>
    <source>
        <strain evidence="3 4">NBRC 105367</strain>
    </source>
</reference>
<dbReference type="AlphaFoldDB" id="A0A6F8YSD0"/>
<dbReference type="CDD" id="cd19086">
    <property type="entry name" value="AKR_AKR11C1"/>
    <property type="match status" value="1"/>
</dbReference>
<feature type="signal peptide" evidence="1">
    <location>
        <begin position="1"/>
        <end position="24"/>
    </location>
</feature>
<dbReference type="KEGG" id="psuu:Psuf_062820"/>